<dbReference type="KEGG" id="glz:GLAREA_13063"/>
<dbReference type="STRING" id="1116229.S3CWI5"/>
<dbReference type="GeneID" id="19472103"/>
<reference evidence="2 3" key="1">
    <citation type="journal article" date="2013" name="BMC Genomics">
        <title>Genomics-driven discovery of the pneumocandin biosynthetic gene cluster in the fungus Glarea lozoyensis.</title>
        <authorList>
            <person name="Chen L."/>
            <person name="Yue Q."/>
            <person name="Zhang X."/>
            <person name="Xiang M."/>
            <person name="Wang C."/>
            <person name="Li S."/>
            <person name="Che Y."/>
            <person name="Ortiz-Lopez F.J."/>
            <person name="Bills G.F."/>
            <person name="Liu X."/>
            <person name="An Z."/>
        </authorList>
    </citation>
    <scope>NUCLEOTIDE SEQUENCE [LARGE SCALE GENOMIC DNA]</scope>
    <source>
        <strain evidence="3">ATCC 20868 / MF5171</strain>
    </source>
</reference>
<feature type="region of interest" description="Disordered" evidence="1">
    <location>
        <begin position="232"/>
        <end position="263"/>
    </location>
</feature>
<evidence type="ECO:0000313" key="2">
    <source>
        <dbReference type="EMBL" id="EPE30015.1"/>
    </source>
</evidence>
<name>S3CWI5_GLAL2</name>
<organism evidence="2 3">
    <name type="scientific">Glarea lozoyensis (strain ATCC 20868 / MF5171)</name>
    <dbReference type="NCBI Taxonomy" id="1116229"/>
    <lineage>
        <taxon>Eukaryota</taxon>
        <taxon>Fungi</taxon>
        <taxon>Dikarya</taxon>
        <taxon>Ascomycota</taxon>
        <taxon>Pezizomycotina</taxon>
        <taxon>Leotiomycetes</taxon>
        <taxon>Helotiales</taxon>
        <taxon>Helotiaceae</taxon>
        <taxon>Glarea</taxon>
    </lineage>
</organism>
<sequence>MLDSYGVTSVIAKPRVSIIKALQLPIVQIRSSKQVIEMPSTESQLPEQGCLVPPGNQTGIYYIVVAGLPWNTSWQSLKDFAKRVSDGTQLNIDYAMVYPGSTDGWVRVVGLKPFRKVLARLDGGAFNNRNLIADGRNETQYLNLRAMKPAQLQKPSTQQTCQSSHPSRPPTPSYSYDSPPQSPCYYAPSPATSYYFDPQSPPTQWNYTPHPSPVFLPVQFVPYILSPTFTLDTSMPPPPTHRRFKQRTPTYPARPSKGRYTCPNPPHDTTYVQYYANSQRSGSVSSSSTYTLLSSATESVTSLEDSRMALCVTPPPRAARTPGVVDGSCAGMRVDLGV</sequence>
<dbReference type="AlphaFoldDB" id="S3CWI5"/>
<dbReference type="Gene3D" id="3.30.70.330">
    <property type="match status" value="1"/>
</dbReference>
<accession>S3CWI5</accession>
<dbReference type="InterPro" id="IPR012677">
    <property type="entry name" value="Nucleotide-bd_a/b_plait_sf"/>
</dbReference>
<gene>
    <name evidence="2" type="ORF">GLAREA_13063</name>
</gene>
<proteinExistence type="predicted"/>
<protein>
    <recommendedName>
        <fullName evidence="4">RRM domain-containing protein</fullName>
    </recommendedName>
</protein>
<dbReference type="HOGENOM" id="CLU_821467_0_0_1"/>
<keyword evidence="3" id="KW-1185">Reference proteome</keyword>
<dbReference type="InterPro" id="IPR035979">
    <property type="entry name" value="RBD_domain_sf"/>
</dbReference>
<evidence type="ECO:0000256" key="1">
    <source>
        <dbReference type="SAM" id="MobiDB-lite"/>
    </source>
</evidence>
<feature type="compositionally biased region" description="Polar residues" evidence="1">
    <location>
        <begin position="153"/>
        <end position="162"/>
    </location>
</feature>
<dbReference type="EMBL" id="KE145366">
    <property type="protein sequence ID" value="EPE30015.1"/>
    <property type="molecule type" value="Genomic_DNA"/>
</dbReference>
<dbReference type="RefSeq" id="XP_008082911.1">
    <property type="nucleotide sequence ID" value="XM_008084720.1"/>
</dbReference>
<feature type="region of interest" description="Disordered" evidence="1">
    <location>
        <begin position="152"/>
        <end position="180"/>
    </location>
</feature>
<dbReference type="OrthoDB" id="610462at2759"/>
<evidence type="ECO:0000313" key="3">
    <source>
        <dbReference type="Proteomes" id="UP000016922"/>
    </source>
</evidence>
<dbReference type="Proteomes" id="UP000016922">
    <property type="component" value="Unassembled WGS sequence"/>
</dbReference>
<dbReference type="SUPFAM" id="SSF54928">
    <property type="entry name" value="RNA-binding domain, RBD"/>
    <property type="match status" value="1"/>
</dbReference>
<dbReference type="eggNOG" id="ENOG502QPW5">
    <property type="taxonomic scope" value="Eukaryota"/>
</dbReference>
<dbReference type="GO" id="GO:0003676">
    <property type="term" value="F:nucleic acid binding"/>
    <property type="evidence" value="ECO:0007669"/>
    <property type="project" value="InterPro"/>
</dbReference>
<evidence type="ECO:0008006" key="4">
    <source>
        <dbReference type="Google" id="ProtNLM"/>
    </source>
</evidence>